<dbReference type="HOGENOM" id="CLU_1762136_0_0_1"/>
<sequence>MKEKVKCSYKTSATPFWFRLENRRSAPSKGIECSPERVLLLKEFALSPNGPGKSCQWFRYDFFGNKLELSPHHHNKMVEIFDMEARRDATRKEDATWKLMFDAYYINQSTVEHPATVEFQLVQQTSLPVPKSFEDSWRSKTLKAGGIF</sequence>
<protein>
    <submittedName>
        <fullName evidence="1">AlNc14C28G2719 protein</fullName>
    </submittedName>
</protein>
<dbReference type="EMBL" id="FR824073">
    <property type="protein sequence ID" value="CCA16996.1"/>
    <property type="molecule type" value="Genomic_DNA"/>
</dbReference>
<gene>
    <name evidence="1" type="primary">AlNc14C28G2719</name>
    <name evidence="1" type="ORF">ALNC14_031390</name>
</gene>
<evidence type="ECO:0000313" key="1">
    <source>
        <dbReference type="EMBL" id="CCA16996.1"/>
    </source>
</evidence>
<organism evidence="1">
    <name type="scientific">Albugo laibachii Nc14</name>
    <dbReference type="NCBI Taxonomy" id="890382"/>
    <lineage>
        <taxon>Eukaryota</taxon>
        <taxon>Sar</taxon>
        <taxon>Stramenopiles</taxon>
        <taxon>Oomycota</taxon>
        <taxon>Peronosporomycetes</taxon>
        <taxon>Albuginales</taxon>
        <taxon>Albuginaceae</taxon>
        <taxon>Albugo</taxon>
    </lineage>
</organism>
<reference evidence="1" key="2">
    <citation type="submission" date="2011-02" db="EMBL/GenBank/DDBJ databases">
        <authorList>
            <person name="MacLean D."/>
        </authorList>
    </citation>
    <scope>NUCLEOTIDE SEQUENCE</scope>
</reference>
<proteinExistence type="predicted"/>
<name>F0W797_9STRA</name>
<dbReference type="AlphaFoldDB" id="F0W797"/>
<reference evidence="1" key="1">
    <citation type="journal article" date="2011" name="PLoS Biol.">
        <title>Gene gain and loss during evolution of obligate parasitism in the white rust pathogen of Arabidopsis thaliana.</title>
        <authorList>
            <person name="Kemen E."/>
            <person name="Gardiner A."/>
            <person name="Schultz-Larsen T."/>
            <person name="Kemen A.C."/>
            <person name="Balmuth A.L."/>
            <person name="Robert-Seilaniantz A."/>
            <person name="Bailey K."/>
            <person name="Holub E."/>
            <person name="Studholme D.J."/>
            <person name="Maclean D."/>
            <person name="Jones J.D."/>
        </authorList>
    </citation>
    <scope>NUCLEOTIDE SEQUENCE</scope>
</reference>
<accession>F0W797</accession>